<keyword evidence="1" id="KW-0732">Signal</keyword>
<evidence type="ECO:0000313" key="3">
    <source>
        <dbReference type="Proteomes" id="UP000030451"/>
    </source>
</evidence>
<gene>
    <name evidence="2" type="ORF">NM06_11630</name>
</gene>
<protein>
    <submittedName>
        <fullName evidence="2">Uncharacterized protein</fullName>
    </submittedName>
</protein>
<reference evidence="2 3" key="1">
    <citation type="submission" date="2014-10" db="EMBL/GenBank/DDBJ databases">
        <title>Genome sequencing of Vibrio sinaloensis T08.</title>
        <authorList>
            <person name="Chan K.-G."/>
            <person name="Mohamad N.I."/>
        </authorList>
    </citation>
    <scope>NUCLEOTIDE SEQUENCE [LARGE SCALE GENOMIC DNA]</scope>
    <source>
        <strain evidence="2 3">T08</strain>
    </source>
</reference>
<feature type="signal peptide" evidence="1">
    <location>
        <begin position="1"/>
        <end position="28"/>
    </location>
</feature>
<sequence>MPVQRQFCITFLAVFALFFTCVAVSVQAEEHHWPLNPHAGNLLSVIAPIHNLECTQHEPTSTSNHQCCASICLLKMPCAHCISTHSLPLSSLALIGQDDNQKAITRIQTLFRPPIITS</sequence>
<comment type="caution">
    <text evidence="2">The sequence shown here is derived from an EMBL/GenBank/DDBJ whole genome shotgun (WGS) entry which is preliminary data.</text>
</comment>
<dbReference type="AlphaFoldDB" id="A0A0A5HYF0"/>
<name>A0A0A5HYF0_PHOS4</name>
<dbReference type="Proteomes" id="UP000030451">
    <property type="component" value="Unassembled WGS sequence"/>
</dbReference>
<accession>A0A0A5HYF0</accession>
<dbReference type="EMBL" id="JRWP01000020">
    <property type="protein sequence ID" value="KGY08536.1"/>
    <property type="molecule type" value="Genomic_DNA"/>
</dbReference>
<proteinExistence type="predicted"/>
<organism evidence="2 3">
    <name type="scientific">Photobacterium sp. (strain ATCC 43367)</name>
    <dbReference type="NCBI Taxonomy" id="379097"/>
    <lineage>
        <taxon>Bacteria</taxon>
        <taxon>Pseudomonadati</taxon>
        <taxon>Pseudomonadota</taxon>
        <taxon>Gammaproteobacteria</taxon>
        <taxon>Vibrionales</taxon>
        <taxon>Vibrionaceae</taxon>
        <taxon>Vibrio</taxon>
        <taxon>Vibrio oreintalis group</taxon>
    </lineage>
</organism>
<feature type="chain" id="PRO_5002010073" evidence="1">
    <location>
        <begin position="29"/>
        <end position="118"/>
    </location>
</feature>
<evidence type="ECO:0000256" key="1">
    <source>
        <dbReference type="SAM" id="SignalP"/>
    </source>
</evidence>
<evidence type="ECO:0000313" key="2">
    <source>
        <dbReference type="EMBL" id="KGY08536.1"/>
    </source>
</evidence>